<evidence type="ECO:0000313" key="2">
    <source>
        <dbReference type="EMBL" id="PDO10532.1"/>
    </source>
</evidence>
<dbReference type="Proteomes" id="UP000243688">
    <property type="component" value="Unassembled WGS sequence"/>
</dbReference>
<accession>A0A2A6E0T0</accession>
<dbReference type="Pfam" id="PF04285">
    <property type="entry name" value="DUF444"/>
    <property type="match status" value="2"/>
</dbReference>
<feature type="compositionally biased region" description="Low complexity" evidence="1">
    <location>
        <begin position="98"/>
        <end position="111"/>
    </location>
</feature>
<reference evidence="2 3" key="1">
    <citation type="submission" date="2016-12" db="EMBL/GenBank/DDBJ databases">
        <title>Candidatus Reconcilibacillus cellulovorans genome.</title>
        <authorList>
            <person name="Kolinko S."/>
            <person name="Wu Y.-W."/>
            <person name="Tachea F."/>
            <person name="Denzel E."/>
            <person name="Hiras J."/>
            <person name="Baecker N."/>
            <person name="Chan L.J."/>
            <person name="Eichorst S.A."/>
            <person name="Frey D."/>
            <person name="Adams P.D."/>
            <person name="Pray T."/>
            <person name="Tanjore D."/>
            <person name="Petzold C.J."/>
            <person name="Gladden J.M."/>
            <person name="Simmons B.A."/>
            <person name="Singer S.W."/>
        </authorList>
    </citation>
    <scope>NUCLEOTIDE SEQUENCE [LARGE SCALE GENOMIC DNA]</scope>
    <source>
        <strain evidence="2">JTherm</strain>
    </source>
</reference>
<evidence type="ECO:0000256" key="1">
    <source>
        <dbReference type="SAM" id="MobiDB-lite"/>
    </source>
</evidence>
<dbReference type="NCBIfam" id="TIGR02877">
    <property type="entry name" value="spore_yhbH"/>
    <property type="match status" value="1"/>
</dbReference>
<dbReference type="PANTHER" id="PTHR30510">
    <property type="entry name" value="UPF0229 PROTEIN YEAH"/>
    <property type="match status" value="1"/>
</dbReference>
<evidence type="ECO:0000313" key="3">
    <source>
        <dbReference type="Proteomes" id="UP000243688"/>
    </source>
</evidence>
<organism evidence="2 3">
    <name type="scientific">Candidatus Reconcilbacillus cellulovorans</name>
    <dbReference type="NCBI Taxonomy" id="1906605"/>
    <lineage>
        <taxon>Bacteria</taxon>
        <taxon>Bacillati</taxon>
        <taxon>Bacillota</taxon>
        <taxon>Bacilli</taxon>
        <taxon>Bacillales</taxon>
        <taxon>Paenibacillaceae</taxon>
        <taxon>Candidatus Reconcilbacillus</taxon>
    </lineage>
</organism>
<gene>
    <name evidence="2" type="ORF">BLM47_06565</name>
</gene>
<dbReference type="PANTHER" id="PTHR30510:SF2">
    <property type="entry name" value="UPF0229 PROTEIN YEAH"/>
    <property type="match status" value="1"/>
</dbReference>
<comment type="caution">
    <text evidence="2">The sequence shown here is derived from an EMBL/GenBank/DDBJ whole genome shotgun (WGS) entry which is preliminary data.</text>
</comment>
<dbReference type="SUPFAM" id="SSF53300">
    <property type="entry name" value="vWA-like"/>
    <property type="match status" value="1"/>
</dbReference>
<dbReference type="InterPro" id="IPR036465">
    <property type="entry name" value="vWFA_dom_sf"/>
</dbReference>
<proteinExistence type="predicted"/>
<sequence length="382" mass="43567">MSSFIVSREDWSLHRKGYQDQARHREKVREAIRANLPELIAEESLLFSDGRRLVKVPIRSLEEYRFRFNAAKAKHVGHGRGATRVGDVVAADPSGSSGRPPDADGAGAGDMPGEDYVETEVGLDEIESALFEELELPYLERKEADAAQSPDIAFRDIRKTGISANLDKKRTILSHLLRRARRGERGPGRLSNDDLRFKTWTETDRPHSNAVVIAMMDTSGSMGPFEKYAARTFFFWMTRFLRTHYEQVDVAFIAHHAEAREVTEEEFFSKGESGGTVCSSAYQYALDMIDRRYSPSRYNVYTIHFSDGDNLASDNDRCVRLVGELLERSNLFGYGEINPYNRTSTLMTAFRHIRHERFRCSVIREKGEIYQALKTFFGNPKL</sequence>
<dbReference type="InterPro" id="IPR006698">
    <property type="entry name" value="UPF0229"/>
</dbReference>
<feature type="region of interest" description="Disordered" evidence="1">
    <location>
        <begin position="88"/>
        <end position="111"/>
    </location>
</feature>
<name>A0A2A6E0T0_9BACL</name>
<dbReference type="InterPro" id="IPR014230">
    <property type="entry name" value="Spore_YhbH"/>
</dbReference>
<protein>
    <submittedName>
        <fullName evidence="2">Sporulation protein YhbH</fullName>
    </submittedName>
</protein>
<dbReference type="CDD" id="cd00198">
    <property type="entry name" value="vWFA"/>
    <property type="match status" value="1"/>
</dbReference>
<dbReference type="EMBL" id="MOXJ01000013">
    <property type="protein sequence ID" value="PDO10532.1"/>
    <property type="molecule type" value="Genomic_DNA"/>
</dbReference>
<dbReference type="AlphaFoldDB" id="A0A2A6E0T0"/>